<evidence type="ECO:0000313" key="3">
    <source>
        <dbReference type="Proteomes" id="UP000479710"/>
    </source>
</evidence>
<gene>
    <name evidence="2" type="ORF">E2562_025280</name>
</gene>
<dbReference type="Proteomes" id="UP000479710">
    <property type="component" value="Unassembled WGS sequence"/>
</dbReference>
<keyword evidence="3" id="KW-1185">Reference proteome</keyword>
<accession>A0A6G1BNT7</accession>
<dbReference type="EMBL" id="SPHZ02000012">
    <property type="protein sequence ID" value="KAF0889512.1"/>
    <property type="molecule type" value="Genomic_DNA"/>
</dbReference>
<reference evidence="2 3" key="1">
    <citation type="submission" date="2019-11" db="EMBL/GenBank/DDBJ databases">
        <title>Whole genome sequence of Oryza granulata.</title>
        <authorList>
            <person name="Li W."/>
        </authorList>
    </citation>
    <scope>NUCLEOTIDE SEQUENCE [LARGE SCALE GENOMIC DNA]</scope>
    <source>
        <strain evidence="3">cv. Menghai</strain>
        <tissue evidence="2">Leaf</tissue>
    </source>
</reference>
<protein>
    <recommendedName>
        <fullName evidence="4">DUF834 domain-containing protein</fullName>
    </recommendedName>
</protein>
<sequence>MTMAGDGVGSATRAAAEEDDLAEDGAWRRGRRGEAPLGQHGWGGEGAATRMLTGDARQMGMTTTTATSGVGRRRAEAGALVRDGEVHNYPFVTDMWGPGRVKEED</sequence>
<comment type="caution">
    <text evidence="2">The sequence shown here is derived from an EMBL/GenBank/DDBJ whole genome shotgun (WGS) entry which is preliminary data.</text>
</comment>
<feature type="region of interest" description="Disordered" evidence="1">
    <location>
        <begin position="1"/>
        <end position="74"/>
    </location>
</feature>
<organism evidence="2 3">
    <name type="scientific">Oryza meyeriana var. granulata</name>
    <dbReference type="NCBI Taxonomy" id="110450"/>
    <lineage>
        <taxon>Eukaryota</taxon>
        <taxon>Viridiplantae</taxon>
        <taxon>Streptophyta</taxon>
        <taxon>Embryophyta</taxon>
        <taxon>Tracheophyta</taxon>
        <taxon>Spermatophyta</taxon>
        <taxon>Magnoliopsida</taxon>
        <taxon>Liliopsida</taxon>
        <taxon>Poales</taxon>
        <taxon>Poaceae</taxon>
        <taxon>BOP clade</taxon>
        <taxon>Oryzoideae</taxon>
        <taxon>Oryzeae</taxon>
        <taxon>Oryzinae</taxon>
        <taxon>Oryza</taxon>
        <taxon>Oryza meyeriana</taxon>
    </lineage>
</organism>
<evidence type="ECO:0008006" key="4">
    <source>
        <dbReference type="Google" id="ProtNLM"/>
    </source>
</evidence>
<evidence type="ECO:0000256" key="1">
    <source>
        <dbReference type="SAM" id="MobiDB-lite"/>
    </source>
</evidence>
<evidence type="ECO:0000313" key="2">
    <source>
        <dbReference type="EMBL" id="KAF0889512.1"/>
    </source>
</evidence>
<dbReference type="AlphaFoldDB" id="A0A6G1BNT7"/>
<name>A0A6G1BNT7_9ORYZ</name>
<proteinExistence type="predicted"/>